<dbReference type="EMBL" id="WHUW01000002">
    <property type="protein sequence ID" value="KAF8450361.1"/>
    <property type="molecule type" value="Genomic_DNA"/>
</dbReference>
<proteinExistence type="predicted"/>
<feature type="compositionally biased region" description="Low complexity" evidence="1">
    <location>
        <begin position="9"/>
        <end position="26"/>
    </location>
</feature>
<evidence type="ECO:0000256" key="1">
    <source>
        <dbReference type="SAM" id="MobiDB-lite"/>
    </source>
</evidence>
<comment type="caution">
    <text evidence="3">The sequence shown here is derived from an EMBL/GenBank/DDBJ whole genome shotgun (WGS) entry which is preliminary data.</text>
</comment>
<evidence type="ECO:0000313" key="4">
    <source>
        <dbReference type="Proteomes" id="UP001194468"/>
    </source>
</evidence>
<evidence type="ECO:0000256" key="2">
    <source>
        <dbReference type="SAM" id="Phobius"/>
    </source>
</evidence>
<dbReference type="AlphaFoldDB" id="A0AAD4C6C8"/>
<accession>A0AAD4C6C8</accession>
<reference evidence="3" key="2">
    <citation type="journal article" date="2020" name="Nat. Commun.">
        <title>Large-scale genome sequencing of mycorrhizal fungi provides insights into the early evolution of symbiotic traits.</title>
        <authorList>
            <person name="Miyauchi S."/>
            <person name="Kiss E."/>
            <person name="Kuo A."/>
            <person name="Drula E."/>
            <person name="Kohler A."/>
            <person name="Sanchez-Garcia M."/>
            <person name="Morin E."/>
            <person name="Andreopoulos B."/>
            <person name="Barry K.W."/>
            <person name="Bonito G."/>
            <person name="Buee M."/>
            <person name="Carver A."/>
            <person name="Chen C."/>
            <person name="Cichocki N."/>
            <person name="Clum A."/>
            <person name="Culley D."/>
            <person name="Crous P.W."/>
            <person name="Fauchery L."/>
            <person name="Girlanda M."/>
            <person name="Hayes R.D."/>
            <person name="Keri Z."/>
            <person name="LaButti K."/>
            <person name="Lipzen A."/>
            <person name="Lombard V."/>
            <person name="Magnuson J."/>
            <person name="Maillard F."/>
            <person name="Murat C."/>
            <person name="Nolan M."/>
            <person name="Ohm R.A."/>
            <person name="Pangilinan J."/>
            <person name="Pereira M.F."/>
            <person name="Perotto S."/>
            <person name="Peter M."/>
            <person name="Pfister S."/>
            <person name="Riley R."/>
            <person name="Sitrit Y."/>
            <person name="Stielow J.B."/>
            <person name="Szollosi G."/>
            <person name="Zifcakova L."/>
            <person name="Stursova M."/>
            <person name="Spatafora J.W."/>
            <person name="Tedersoo L."/>
            <person name="Vaario L.M."/>
            <person name="Yamada A."/>
            <person name="Yan M."/>
            <person name="Wang P."/>
            <person name="Xu J."/>
            <person name="Bruns T."/>
            <person name="Baldrian P."/>
            <person name="Vilgalys R."/>
            <person name="Dunand C."/>
            <person name="Henrissat B."/>
            <person name="Grigoriev I.V."/>
            <person name="Hibbett D."/>
            <person name="Nagy L.G."/>
            <person name="Martin F.M."/>
        </authorList>
    </citation>
    <scope>NUCLEOTIDE SEQUENCE</scope>
    <source>
        <strain evidence="3">BED1</strain>
    </source>
</reference>
<dbReference type="InterPro" id="IPR036259">
    <property type="entry name" value="MFS_trans_sf"/>
</dbReference>
<organism evidence="3 4">
    <name type="scientific">Boletus edulis BED1</name>
    <dbReference type="NCBI Taxonomy" id="1328754"/>
    <lineage>
        <taxon>Eukaryota</taxon>
        <taxon>Fungi</taxon>
        <taxon>Dikarya</taxon>
        <taxon>Basidiomycota</taxon>
        <taxon>Agaricomycotina</taxon>
        <taxon>Agaricomycetes</taxon>
        <taxon>Agaricomycetidae</taxon>
        <taxon>Boletales</taxon>
        <taxon>Boletineae</taxon>
        <taxon>Boletaceae</taxon>
        <taxon>Boletoideae</taxon>
        <taxon>Boletus</taxon>
    </lineage>
</organism>
<keyword evidence="4" id="KW-1185">Reference proteome</keyword>
<keyword evidence="2" id="KW-0812">Transmembrane</keyword>
<feature type="transmembrane region" description="Helical" evidence="2">
    <location>
        <begin position="55"/>
        <end position="79"/>
    </location>
</feature>
<gene>
    <name evidence="3" type="ORF">L210DRAFT_3520368</name>
</gene>
<sequence>MPTLPPTPLTGCGQSLPSCSSHGSSSWVGRTSMWNNAVNAWWPLLFYPATDAPRFTTGMITMICTCGATLVITWLVWYLERRERERNKETTGKT</sequence>
<protein>
    <submittedName>
        <fullName evidence="3">Uncharacterized protein</fullName>
    </submittedName>
</protein>
<keyword evidence="2" id="KW-0472">Membrane</keyword>
<name>A0AAD4C6C8_BOLED</name>
<keyword evidence="2" id="KW-1133">Transmembrane helix</keyword>
<dbReference type="SUPFAM" id="SSF103473">
    <property type="entry name" value="MFS general substrate transporter"/>
    <property type="match status" value="1"/>
</dbReference>
<dbReference type="Proteomes" id="UP001194468">
    <property type="component" value="Unassembled WGS sequence"/>
</dbReference>
<feature type="region of interest" description="Disordered" evidence="1">
    <location>
        <begin position="1"/>
        <end position="26"/>
    </location>
</feature>
<evidence type="ECO:0000313" key="3">
    <source>
        <dbReference type="EMBL" id="KAF8450361.1"/>
    </source>
</evidence>
<reference evidence="3" key="1">
    <citation type="submission" date="2019-10" db="EMBL/GenBank/DDBJ databases">
        <authorList>
            <consortium name="DOE Joint Genome Institute"/>
            <person name="Kuo A."/>
            <person name="Miyauchi S."/>
            <person name="Kiss E."/>
            <person name="Drula E."/>
            <person name="Kohler A."/>
            <person name="Sanchez-Garcia M."/>
            <person name="Andreopoulos B."/>
            <person name="Barry K.W."/>
            <person name="Bonito G."/>
            <person name="Buee M."/>
            <person name="Carver A."/>
            <person name="Chen C."/>
            <person name="Cichocki N."/>
            <person name="Clum A."/>
            <person name="Culley D."/>
            <person name="Crous P.W."/>
            <person name="Fauchery L."/>
            <person name="Girlanda M."/>
            <person name="Hayes R."/>
            <person name="Keri Z."/>
            <person name="LaButti K."/>
            <person name="Lipzen A."/>
            <person name="Lombard V."/>
            <person name="Magnuson J."/>
            <person name="Maillard F."/>
            <person name="Morin E."/>
            <person name="Murat C."/>
            <person name="Nolan M."/>
            <person name="Ohm R."/>
            <person name="Pangilinan J."/>
            <person name="Pereira M."/>
            <person name="Perotto S."/>
            <person name="Peter M."/>
            <person name="Riley R."/>
            <person name="Sitrit Y."/>
            <person name="Stielow B."/>
            <person name="Szollosi G."/>
            <person name="Zifcakova L."/>
            <person name="Stursova M."/>
            <person name="Spatafora J.W."/>
            <person name="Tedersoo L."/>
            <person name="Vaario L.-M."/>
            <person name="Yamada A."/>
            <person name="Yan M."/>
            <person name="Wang P."/>
            <person name="Xu J."/>
            <person name="Bruns T."/>
            <person name="Baldrian P."/>
            <person name="Vilgalys R."/>
            <person name="Henrissat B."/>
            <person name="Grigoriev I.V."/>
            <person name="Hibbett D."/>
            <person name="Nagy L.G."/>
            <person name="Martin F.M."/>
        </authorList>
    </citation>
    <scope>NUCLEOTIDE SEQUENCE</scope>
    <source>
        <strain evidence="3">BED1</strain>
    </source>
</reference>